<dbReference type="Pfam" id="PF05016">
    <property type="entry name" value="ParE_toxin"/>
    <property type="match status" value="1"/>
</dbReference>
<dbReference type="PANTHER" id="PTHR33755:SF6">
    <property type="entry name" value="PLASMID STABILIZATION SYSTEM PROTEIN"/>
    <property type="match status" value="1"/>
</dbReference>
<dbReference type="RefSeq" id="WP_119777417.1">
    <property type="nucleotide sequence ID" value="NZ_QYUK01000011.1"/>
</dbReference>
<gene>
    <name evidence="3" type="ORF">D3874_06870</name>
</gene>
<evidence type="ECO:0000313" key="3">
    <source>
        <dbReference type="EMBL" id="RJF86773.1"/>
    </source>
</evidence>
<sequence length="104" mass="11895">MRRLVYRSAALGDLDGIYDLIEPDNPRRALSFVQDIRQRCRTLCTHPHLGPARNDLSAGIRTYPMFGRVVVAYRVTEEAIVITRVFYGGQDYETLLRHEDSTAP</sequence>
<dbReference type="Gene3D" id="3.30.2310.20">
    <property type="entry name" value="RelE-like"/>
    <property type="match status" value="1"/>
</dbReference>
<dbReference type="InterPro" id="IPR007712">
    <property type="entry name" value="RelE/ParE_toxin"/>
</dbReference>
<dbReference type="EMBL" id="QYUK01000011">
    <property type="protein sequence ID" value="RJF86773.1"/>
    <property type="molecule type" value="Genomic_DNA"/>
</dbReference>
<evidence type="ECO:0000313" key="4">
    <source>
        <dbReference type="Proteomes" id="UP000284605"/>
    </source>
</evidence>
<accession>A0A418W9S5</accession>
<keyword evidence="4" id="KW-1185">Reference proteome</keyword>
<dbReference type="OrthoDB" id="8369899at2"/>
<keyword evidence="2" id="KW-1277">Toxin-antitoxin system</keyword>
<evidence type="ECO:0000256" key="1">
    <source>
        <dbReference type="ARBA" id="ARBA00006226"/>
    </source>
</evidence>
<dbReference type="InterPro" id="IPR035093">
    <property type="entry name" value="RelE/ParE_toxin_dom_sf"/>
</dbReference>
<reference evidence="3 4" key="1">
    <citation type="submission" date="2018-09" db="EMBL/GenBank/DDBJ databases">
        <authorList>
            <person name="Zhu H."/>
        </authorList>
    </citation>
    <scope>NUCLEOTIDE SEQUENCE [LARGE SCALE GENOMIC DNA]</scope>
    <source>
        <strain evidence="3 4">K1W22B-8</strain>
    </source>
</reference>
<evidence type="ECO:0000256" key="2">
    <source>
        <dbReference type="ARBA" id="ARBA00022649"/>
    </source>
</evidence>
<name>A0A418W9S5_9PROT</name>
<organism evidence="3 4">
    <name type="scientific">Oleomonas cavernae</name>
    <dbReference type="NCBI Taxonomy" id="2320859"/>
    <lineage>
        <taxon>Bacteria</taxon>
        <taxon>Pseudomonadati</taxon>
        <taxon>Pseudomonadota</taxon>
        <taxon>Alphaproteobacteria</taxon>
        <taxon>Acetobacterales</taxon>
        <taxon>Acetobacteraceae</taxon>
        <taxon>Oleomonas</taxon>
    </lineage>
</organism>
<protein>
    <submittedName>
        <fullName evidence="3">Type II toxin-antitoxin system RelE/ParE family toxin</fullName>
    </submittedName>
</protein>
<dbReference type="InterPro" id="IPR051803">
    <property type="entry name" value="TA_system_RelE-like_toxin"/>
</dbReference>
<comment type="caution">
    <text evidence="3">The sequence shown here is derived from an EMBL/GenBank/DDBJ whole genome shotgun (WGS) entry which is preliminary data.</text>
</comment>
<comment type="similarity">
    <text evidence="1">Belongs to the RelE toxin family.</text>
</comment>
<proteinExistence type="inferred from homology"/>
<dbReference type="PANTHER" id="PTHR33755">
    <property type="entry name" value="TOXIN PARE1-RELATED"/>
    <property type="match status" value="1"/>
</dbReference>
<dbReference type="AlphaFoldDB" id="A0A418W9S5"/>
<dbReference type="Proteomes" id="UP000284605">
    <property type="component" value="Unassembled WGS sequence"/>
</dbReference>